<dbReference type="EMBL" id="BARW01007179">
    <property type="protein sequence ID" value="GAI85434.1"/>
    <property type="molecule type" value="Genomic_DNA"/>
</dbReference>
<reference evidence="1" key="1">
    <citation type="journal article" date="2014" name="Front. Microbiol.">
        <title>High frequency of phylogenetically diverse reductive dehalogenase-homologous genes in deep subseafloor sedimentary metagenomes.</title>
        <authorList>
            <person name="Kawai M."/>
            <person name="Futagami T."/>
            <person name="Toyoda A."/>
            <person name="Takaki Y."/>
            <person name="Nishi S."/>
            <person name="Hori S."/>
            <person name="Arai W."/>
            <person name="Tsubouchi T."/>
            <person name="Morono Y."/>
            <person name="Uchiyama I."/>
            <person name="Ito T."/>
            <person name="Fujiyama A."/>
            <person name="Inagaki F."/>
            <person name="Takami H."/>
        </authorList>
    </citation>
    <scope>NUCLEOTIDE SEQUENCE</scope>
    <source>
        <strain evidence="1">Expedition CK06-06</strain>
    </source>
</reference>
<feature type="non-terminal residue" evidence="1">
    <location>
        <position position="85"/>
    </location>
</feature>
<dbReference type="AlphaFoldDB" id="X1TZF5"/>
<sequence>MEDKIPQSAIDSIAQHINQRNNKQYNISIVGGTTSNPETPQIFEIMPFEQIDKTDTAFYAVDGSSNSHSFYNGVSIGLYRGGYIC</sequence>
<gene>
    <name evidence="1" type="ORF">S12H4_15006</name>
</gene>
<protein>
    <submittedName>
        <fullName evidence="1">Uncharacterized protein</fullName>
    </submittedName>
</protein>
<evidence type="ECO:0000313" key="1">
    <source>
        <dbReference type="EMBL" id="GAI85434.1"/>
    </source>
</evidence>
<accession>X1TZF5</accession>
<comment type="caution">
    <text evidence="1">The sequence shown here is derived from an EMBL/GenBank/DDBJ whole genome shotgun (WGS) entry which is preliminary data.</text>
</comment>
<organism evidence="1">
    <name type="scientific">marine sediment metagenome</name>
    <dbReference type="NCBI Taxonomy" id="412755"/>
    <lineage>
        <taxon>unclassified sequences</taxon>
        <taxon>metagenomes</taxon>
        <taxon>ecological metagenomes</taxon>
    </lineage>
</organism>
<name>X1TZF5_9ZZZZ</name>
<proteinExistence type="predicted"/>